<accession>A0A7E4WA40</accession>
<dbReference type="WBParaSite" id="Pan_g9490.t1">
    <property type="protein sequence ID" value="Pan_g9490.t1"/>
    <property type="gene ID" value="Pan_g9490"/>
</dbReference>
<sequence length="130" mass="15006">MPYPILTLPYPFARRLCQLLTPEELENLQIAAGHKTRHLKPIIQLIKKQCADELYHFIQKQQTEFFMRLIYISGADADQDELKTAIVKLLKPRFPTVVESPVLFYPPQPGKIEVSFGVNSLSLQYLYFGP</sequence>
<dbReference type="Proteomes" id="UP000492821">
    <property type="component" value="Unassembled WGS sequence"/>
</dbReference>
<protein>
    <submittedName>
        <fullName evidence="2">Peptidase_M16_C domain-containing protein</fullName>
    </submittedName>
</protein>
<dbReference type="AlphaFoldDB" id="A0A7E4WA40"/>
<keyword evidence="1" id="KW-1185">Reference proteome</keyword>
<reference evidence="2" key="2">
    <citation type="submission" date="2020-10" db="UniProtKB">
        <authorList>
            <consortium name="WormBaseParasite"/>
        </authorList>
    </citation>
    <scope>IDENTIFICATION</scope>
</reference>
<proteinExistence type="predicted"/>
<evidence type="ECO:0000313" key="1">
    <source>
        <dbReference type="Proteomes" id="UP000492821"/>
    </source>
</evidence>
<reference evidence="1" key="1">
    <citation type="journal article" date="2013" name="Genetics">
        <title>The draft genome and transcriptome of Panagrellus redivivus are shaped by the harsh demands of a free-living lifestyle.</title>
        <authorList>
            <person name="Srinivasan J."/>
            <person name="Dillman A.R."/>
            <person name="Macchietto M.G."/>
            <person name="Heikkinen L."/>
            <person name="Lakso M."/>
            <person name="Fracchia K.M."/>
            <person name="Antoshechkin I."/>
            <person name="Mortazavi A."/>
            <person name="Wong G."/>
            <person name="Sternberg P.W."/>
        </authorList>
    </citation>
    <scope>NUCLEOTIDE SEQUENCE [LARGE SCALE GENOMIC DNA]</scope>
    <source>
        <strain evidence="1">MT8872</strain>
    </source>
</reference>
<evidence type="ECO:0000313" key="2">
    <source>
        <dbReference type="WBParaSite" id="Pan_g9490.t1"/>
    </source>
</evidence>
<organism evidence="1 2">
    <name type="scientific">Panagrellus redivivus</name>
    <name type="common">Microworm</name>
    <dbReference type="NCBI Taxonomy" id="6233"/>
    <lineage>
        <taxon>Eukaryota</taxon>
        <taxon>Metazoa</taxon>
        <taxon>Ecdysozoa</taxon>
        <taxon>Nematoda</taxon>
        <taxon>Chromadorea</taxon>
        <taxon>Rhabditida</taxon>
        <taxon>Tylenchina</taxon>
        <taxon>Panagrolaimomorpha</taxon>
        <taxon>Panagrolaimoidea</taxon>
        <taxon>Panagrolaimidae</taxon>
        <taxon>Panagrellus</taxon>
    </lineage>
</organism>
<name>A0A7E4WA40_PANRE</name>